<keyword evidence="1" id="KW-0812">Transmembrane</keyword>
<feature type="transmembrane region" description="Helical" evidence="1">
    <location>
        <begin position="58"/>
        <end position="76"/>
    </location>
</feature>
<dbReference type="EMBL" id="FNBH01000003">
    <property type="protein sequence ID" value="SDG09793.1"/>
    <property type="molecule type" value="Genomic_DNA"/>
</dbReference>
<name>A0A1G7RGB2_9FLAO</name>
<keyword evidence="3" id="KW-1185">Reference proteome</keyword>
<dbReference type="RefSeq" id="WP_089873916.1">
    <property type="nucleotide sequence ID" value="NZ_FNBH01000003.1"/>
</dbReference>
<dbReference type="Pfam" id="PF13630">
    <property type="entry name" value="SdpI"/>
    <property type="match status" value="1"/>
</dbReference>
<evidence type="ECO:0000256" key="1">
    <source>
        <dbReference type="SAM" id="Phobius"/>
    </source>
</evidence>
<protein>
    <submittedName>
        <fullName evidence="2">SdpI/YhfL protein family protein</fullName>
    </submittedName>
</protein>
<keyword evidence="1" id="KW-0472">Membrane</keyword>
<evidence type="ECO:0000313" key="3">
    <source>
        <dbReference type="Proteomes" id="UP000199203"/>
    </source>
</evidence>
<dbReference type="STRING" id="454006.SAMN05421825_2662"/>
<proteinExistence type="predicted"/>
<dbReference type="AlphaFoldDB" id="A0A1G7RGB2"/>
<feature type="transmembrane region" description="Helical" evidence="1">
    <location>
        <begin position="6"/>
        <end position="25"/>
    </location>
</feature>
<reference evidence="3" key="1">
    <citation type="submission" date="2016-10" db="EMBL/GenBank/DDBJ databases">
        <authorList>
            <person name="Varghese N."/>
            <person name="Submissions S."/>
        </authorList>
    </citation>
    <scope>NUCLEOTIDE SEQUENCE [LARGE SCALE GENOMIC DNA]</scope>
    <source>
        <strain evidence="3">DSM 19684</strain>
    </source>
</reference>
<evidence type="ECO:0000313" key="2">
    <source>
        <dbReference type="EMBL" id="SDG09793.1"/>
    </source>
</evidence>
<sequence length="113" mass="12656">MEKLTLVPNLTGAIFIMAGLAMLIFPPKKINSLYGYRTQRSMRTIENWNFAQRLCAKLLLIAGSLLLLIGIGGIVFGLNEKIIDSFGLISMIIFAIILIIITEIRIKKFEKSL</sequence>
<gene>
    <name evidence="2" type="ORF">SAMN05421825_2662</name>
</gene>
<keyword evidence="1" id="KW-1133">Transmembrane helix</keyword>
<dbReference type="Proteomes" id="UP000199203">
    <property type="component" value="Unassembled WGS sequence"/>
</dbReference>
<dbReference type="InterPro" id="IPR025962">
    <property type="entry name" value="SdpI/YhfL"/>
</dbReference>
<feature type="transmembrane region" description="Helical" evidence="1">
    <location>
        <begin position="82"/>
        <end position="101"/>
    </location>
</feature>
<organism evidence="2 3">
    <name type="scientific">Epilithonimonas hungarica</name>
    <dbReference type="NCBI Taxonomy" id="454006"/>
    <lineage>
        <taxon>Bacteria</taxon>
        <taxon>Pseudomonadati</taxon>
        <taxon>Bacteroidota</taxon>
        <taxon>Flavobacteriia</taxon>
        <taxon>Flavobacteriales</taxon>
        <taxon>Weeksellaceae</taxon>
        <taxon>Chryseobacterium group</taxon>
        <taxon>Epilithonimonas</taxon>
    </lineage>
</organism>
<dbReference type="OrthoDB" id="3173919at2"/>
<accession>A0A1G7RGB2</accession>